<evidence type="ECO:0000313" key="2">
    <source>
        <dbReference type="EMBL" id="OTF69004.1"/>
    </source>
</evidence>
<keyword evidence="3" id="KW-1185">Reference proteome</keyword>
<dbReference type="AlphaFoldDB" id="A0A1Y3AME4"/>
<feature type="region of interest" description="Disordered" evidence="1">
    <location>
        <begin position="1"/>
        <end position="60"/>
    </location>
</feature>
<reference evidence="2 3" key="1">
    <citation type="submission" date="2017-03" db="EMBL/GenBank/DDBJ databases">
        <title>Genome Survey of Euroglyphus maynei.</title>
        <authorList>
            <person name="Arlian L.G."/>
            <person name="Morgan M.S."/>
            <person name="Rider S.D."/>
        </authorList>
    </citation>
    <scope>NUCLEOTIDE SEQUENCE [LARGE SCALE GENOMIC DNA]</scope>
    <source>
        <strain evidence="2">Arlian Lab</strain>
        <tissue evidence="2">Whole body</tissue>
    </source>
</reference>
<accession>A0A1Y3AME4</accession>
<feature type="compositionally biased region" description="Polar residues" evidence="1">
    <location>
        <begin position="17"/>
        <end position="45"/>
    </location>
</feature>
<organism evidence="2 3">
    <name type="scientific">Euroglyphus maynei</name>
    <name type="common">Mayne's house dust mite</name>
    <dbReference type="NCBI Taxonomy" id="6958"/>
    <lineage>
        <taxon>Eukaryota</taxon>
        <taxon>Metazoa</taxon>
        <taxon>Ecdysozoa</taxon>
        <taxon>Arthropoda</taxon>
        <taxon>Chelicerata</taxon>
        <taxon>Arachnida</taxon>
        <taxon>Acari</taxon>
        <taxon>Acariformes</taxon>
        <taxon>Sarcoptiformes</taxon>
        <taxon>Astigmata</taxon>
        <taxon>Psoroptidia</taxon>
        <taxon>Analgoidea</taxon>
        <taxon>Pyroglyphidae</taxon>
        <taxon>Pyroglyphinae</taxon>
        <taxon>Euroglyphus</taxon>
    </lineage>
</organism>
<feature type="compositionally biased region" description="Basic and acidic residues" evidence="1">
    <location>
        <begin position="1"/>
        <end position="11"/>
    </location>
</feature>
<feature type="compositionally biased region" description="Low complexity" evidence="1">
    <location>
        <begin position="49"/>
        <end position="60"/>
    </location>
</feature>
<protein>
    <submittedName>
        <fullName evidence="2">Uncharacterized protein</fullName>
    </submittedName>
</protein>
<dbReference type="InterPro" id="IPR029071">
    <property type="entry name" value="Ubiquitin-like_domsf"/>
</dbReference>
<feature type="region of interest" description="Disordered" evidence="1">
    <location>
        <begin position="104"/>
        <end position="124"/>
    </location>
</feature>
<name>A0A1Y3AME4_EURMA</name>
<evidence type="ECO:0000256" key="1">
    <source>
        <dbReference type="SAM" id="MobiDB-lite"/>
    </source>
</evidence>
<dbReference type="Proteomes" id="UP000194236">
    <property type="component" value="Unassembled WGS sequence"/>
</dbReference>
<gene>
    <name evidence="2" type="ORF">BLA29_009900</name>
</gene>
<comment type="caution">
    <text evidence="2">The sequence shown here is derived from an EMBL/GenBank/DDBJ whole genome shotgun (WGS) entry which is preliminary data.</text>
</comment>
<dbReference type="Gene3D" id="3.10.20.90">
    <property type="entry name" value="Phosphatidylinositol 3-kinase Catalytic Subunit, Chain A, domain 1"/>
    <property type="match status" value="1"/>
</dbReference>
<evidence type="ECO:0000313" key="3">
    <source>
        <dbReference type="Proteomes" id="UP000194236"/>
    </source>
</evidence>
<dbReference type="SUPFAM" id="SSF54236">
    <property type="entry name" value="Ubiquitin-like"/>
    <property type="match status" value="1"/>
</dbReference>
<sequence>MTLDESDKQTSDDGQENVDNNENSLKPNSTTIQQDESMQWTGSIRNTADDLLNNNTNDNNQNKAAIKRTFDQISDGSSSSQLIEESNAILDADKILTGDEMNEQNENESVDNNNDKQDETTPSILKEPVTFKVVYAKEIFELTRDENETILVLKNHLQKLTSVNHSSQKLCYKGGN</sequence>
<dbReference type="EMBL" id="MUJZ01072650">
    <property type="protein sequence ID" value="OTF69004.1"/>
    <property type="molecule type" value="Genomic_DNA"/>
</dbReference>
<proteinExistence type="predicted"/>